<dbReference type="EMBL" id="UXSR01000023">
    <property type="protein sequence ID" value="VDD74289.1"/>
    <property type="molecule type" value="Genomic_DNA"/>
</dbReference>
<dbReference type="PANTHER" id="PTHR21192">
    <property type="entry name" value="NUCLEAR PROTEIN E3-3"/>
    <property type="match status" value="1"/>
</dbReference>
<evidence type="ECO:0000313" key="1">
    <source>
        <dbReference type="EMBL" id="VDD74289.1"/>
    </source>
</evidence>
<dbReference type="AlphaFoldDB" id="A0A0R3U1N6"/>
<reference evidence="3" key="2">
    <citation type="submission" date="2019-11" db="UniProtKB">
        <authorList>
            <consortium name="WormBaseParasite"/>
        </authorList>
    </citation>
    <scope>IDENTIFICATION</scope>
</reference>
<dbReference type="InterPro" id="IPR007523">
    <property type="entry name" value="NDUFAF3/AAMDC"/>
</dbReference>
<dbReference type="OrthoDB" id="20681at2759"/>
<keyword evidence="2" id="KW-1185">Reference proteome</keyword>
<organism evidence="3">
    <name type="scientific">Mesocestoides corti</name>
    <name type="common">Flatworm</name>
    <dbReference type="NCBI Taxonomy" id="53468"/>
    <lineage>
        <taxon>Eukaryota</taxon>
        <taxon>Metazoa</taxon>
        <taxon>Spiralia</taxon>
        <taxon>Lophotrochozoa</taxon>
        <taxon>Platyhelminthes</taxon>
        <taxon>Cestoda</taxon>
        <taxon>Eucestoda</taxon>
        <taxon>Cyclophyllidea</taxon>
        <taxon>Mesocestoididae</taxon>
        <taxon>Mesocestoides</taxon>
    </lineage>
</organism>
<accession>A0A0R3U1N6</accession>
<protein>
    <submittedName>
        <fullName evidence="3">Acyl-CoA_dh_1 domain-containing protein</fullName>
    </submittedName>
</protein>
<proteinExistence type="predicted"/>
<dbReference type="PANTHER" id="PTHR21192:SF2">
    <property type="entry name" value="NADH DEHYDROGENASE [UBIQUINONE] 1 ALPHA SUBCOMPLEX ASSEMBLY FACTOR 3"/>
    <property type="match status" value="1"/>
</dbReference>
<dbReference type="GO" id="GO:0005743">
    <property type="term" value="C:mitochondrial inner membrane"/>
    <property type="evidence" value="ECO:0007669"/>
    <property type="project" value="TreeGrafter"/>
</dbReference>
<dbReference type="STRING" id="53468.A0A0R3U1N6"/>
<dbReference type="InterPro" id="IPR036748">
    <property type="entry name" value="MTH938-like_sf"/>
</dbReference>
<dbReference type="Proteomes" id="UP000267029">
    <property type="component" value="Unassembled WGS sequence"/>
</dbReference>
<reference evidence="1 2" key="1">
    <citation type="submission" date="2018-10" db="EMBL/GenBank/DDBJ databases">
        <authorList>
            <consortium name="Pathogen Informatics"/>
        </authorList>
    </citation>
    <scope>NUCLEOTIDE SEQUENCE [LARGE SCALE GENOMIC DNA]</scope>
</reference>
<evidence type="ECO:0000313" key="3">
    <source>
        <dbReference type="WBParaSite" id="MCU_002258-RB"/>
    </source>
</evidence>
<dbReference type="WBParaSite" id="MCU_002258-RB">
    <property type="protein sequence ID" value="MCU_002258-RB"/>
    <property type="gene ID" value="MCU_002258"/>
</dbReference>
<dbReference type="SUPFAM" id="SSF64076">
    <property type="entry name" value="MTH938-like"/>
    <property type="match status" value="1"/>
</dbReference>
<gene>
    <name evidence="1" type="ORF">MCOS_LOCUS292</name>
</gene>
<evidence type="ECO:0000313" key="2">
    <source>
        <dbReference type="Proteomes" id="UP000267029"/>
    </source>
</evidence>
<dbReference type="Gene3D" id="3.40.1230.10">
    <property type="entry name" value="MTH938-like"/>
    <property type="match status" value="1"/>
</dbReference>
<sequence>MNRSGYIAARFWSRLSPLSFGNSVSQSIFKFNRRSFSSIKDVIVDPKSASVNGNVDIVNYSLAGLFIVGYNEHGFMLSNGASVYGPMASFPQNAFSWNINSAKDINEDSLSLFRILCPEIEVLVIGKGGANEQIDHRGVLDLCWKHKLGAEILPTPIAIGIFNFLNSEGRYVAAALIPPISPDLYDVDQRRLKQLEASRDLQLSIENKPKIKKLPQLKFPRLLKPSPESTDRKDK</sequence>
<dbReference type="GO" id="GO:0032981">
    <property type="term" value="P:mitochondrial respiratory chain complex I assembly"/>
    <property type="evidence" value="ECO:0007669"/>
    <property type="project" value="TreeGrafter"/>
</dbReference>
<dbReference type="Pfam" id="PF04430">
    <property type="entry name" value="DUF498"/>
    <property type="match status" value="1"/>
</dbReference>
<name>A0A0R3U1N6_MESCO</name>